<keyword evidence="3 6" id="KW-0547">Nucleotide-binding</keyword>
<accession>A0A1Q9F3A6</accession>
<dbReference type="PROSITE" id="PS50011">
    <property type="entry name" value="PROTEIN_KINASE_DOM"/>
    <property type="match status" value="1"/>
</dbReference>
<reference evidence="12 13" key="1">
    <citation type="submission" date="2016-02" db="EMBL/GenBank/DDBJ databases">
        <title>Genome analysis of coral dinoflagellate symbionts highlights evolutionary adaptations to a symbiotic lifestyle.</title>
        <authorList>
            <person name="Aranda M."/>
            <person name="Li Y."/>
            <person name="Liew Y.J."/>
            <person name="Baumgarten S."/>
            <person name="Simakov O."/>
            <person name="Wilson M."/>
            <person name="Piel J."/>
            <person name="Ashoor H."/>
            <person name="Bougouffa S."/>
            <person name="Bajic V.B."/>
            <person name="Ryu T."/>
            <person name="Ravasi T."/>
            <person name="Bayer T."/>
            <person name="Micklem G."/>
            <person name="Kim H."/>
            <person name="Bhak J."/>
            <person name="Lajeunesse T.C."/>
            <person name="Voolstra C.R."/>
        </authorList>
    </citation>
    <scope>NUCLEOTIDE SEQUENCE [LARGE SCALE GENOMIC DNA]</scope>
    <source>
        <strain evidence="12 13">CCMP2467</strain>
    </source>
</reference>
<feature type="transmembrane region" description="Helical" evidence="9">
    <location>
        <begin position="587"/>
        <end position="606"/>
    </location>
</feature>
<feature type="compositionally biased region" description="Basic residues" evidence="8">
    <location>
        <begin position="676"/>
        <end position="685"/>
    </location>
</feature>
<keyword evidence="13" id="KW-1185">Reference proteome</keyword>
<feature type="domain" description="RNase H type-1" evidence="11">
    <location>
        <begin position="2461"/>
        <end position="2614"/>
    </location>
</feature>
<feature type="transmembrane region" description="Helical" evidence="9">
    <location>
        <begin position="618"/>
        <end position="639"/>
    </location>
</feature>
<dbReference type="SUPFAM" id="SSF53098">
    <property type="entry name" value="Ribonuclease H-like"/>
    <property type="match status" value="1"/>
</dbReference>
<evidence type="ECO:0000256" key="3">
    <source>
        <dbReference type="ARBA" id="ARBA00022741"/>
    </source>
</evidence>
<dbReference type="InterPro" id="IPR017441">
    <property type="entry name" value="Protein_kinase_ATP_BS"/>
</dbReference>
<feature type="compositionally biased region" description="Low complexity" evidence="8">
    <location>
        <begin position="686"/>
        <end position="695"/>
    </location>
</feature>
<dbReference type="SMART" id="SM00220">
    <property type="entry name" value="S_TKc"/>
    <property type="match status" value="1"/>
</dbReference>
<dbReference type="GO" id="GO:0003676">
    <property type="term" value="F:nucleic acid binding"/>
    <property type="evidence" value="ECO:0007669"/>
    <property type="project" value="InterPro"/>
</dbReference>
<feature type="transmembrane region" description="Helical" evidence="9">
    <location>
        <begin position="2225"/>
        <end position="2256"/>
    </location>
</feature>
<dbReference type="Gene3D" id="3.60.10.10">
    <property type="entry name" value="Endonuclease/exonuclease/phosphatase"/>
    <property type="match status" value="1"/>
</dbReference>
<dbReference type="GO" id="GO:0004674">
    <property type="term" value="F:protein serine/threonine kinase activity"/>
    <property type="evidence" value="ECO:0007669"/>
    <property type="project" value="UniProtKB-KW"/>
</dbReference>
<dbReference type="PROSITE" id="PS00107">
    <property type="entry name" value="PROTEIN_KINASE_ATP"/>
    <property type="match status" value="1"/>
</dbReference>
<dbReference type="InterPro" id="IPR012337">
    <property type="entry name" value="RNaseH-like_sf"/>
</dbReference>
<feature type="region of interest" description="Disordered" evidence="8">
    <location>
        <begin position="350"/>
        <end position="371"/>
    </location>
</feature>
<dbReference type="GO" id="GO:0004523">
    <property type="term" value="F:RNA-DNA hybrid ribonuclease activity"/>
    <property type="evidence" value="ECO:0007669"/>
    <property type="project" value="InterPro"/>
</dbReference>
<dbReference type="InterPro" id="IPR005135">
    <property type="entry name" value="Endo/exonuclease/phosphatase"/>
</dbReference>
<dbReference type="InterPro" id="IPR000719">
    <property type="entry name" value="Prot_kinase_dom"/>
</dbReference>
<feature type="region of interest" description="Disordered" evidence="8">
    <location>
        <begin position="675"/>
        <end position="695"/>
    </location>
</feature>
<dbReference type="Gene3D" id="3.30.200.20">
    <property type="entry name" value="Phosphorylase Kinase, domain 1"/>
    <property type="match status" value="1"/>
</dbReference>
<dbReference type="InterPro" id="IPR011009">
    <property type="entry name" value="Kinase-like_dom_sf"/>
</dbReference>
<evidence type="ECO:0000259" key="11">
    <source>
        <dbReference type="PROSITE" id="PS50879"/>
    </source>
</evidence>
<dbReference type="InterPro" id="IPR036691">
    <property type="entry name" value="Endo/exonu/phosph_ase_sf"/>
</dbReference>
<feature type="binding site" evidence="6">
    <location>
        <position position="175"/>
    </location>
    <ligand>
        <name>ATP</name>
        <dbReference type="ChEBI" id="CHEBI:30616"/>
    </ligand>
</feature>
<evidence type="ECO:0000256" key="4">
    <source>
        <dbReference type="ARBA" id="ARBA00022777"/>
    </source>
</evidence>
<protein>
    <submittedName>
        <fullName evidence="12">Serine/threonine-protein kinase SCH9</fullName>
    </submittedName>
</protein>
<evidence type="ECO:0000259" key="10">
    <source>
        <dbReference type="PROSITE" id="PS50011"/>
    </source>
</evidence>
<feature type="region of interest" description="Disordered" evidence="8">
    <location>
        <begin position="1129"/>
        <end position="1164"/>
    </location>
</feature>
<dbReference type="GO" id="GO:0005524">
    <property type="term" value="F:ATP binding"/>
    <property type="evidence" value="ECO:0007669"/>
    <property type="project" value="UniProtKB-UniRule"/>
</dbReference>
<dbReference type="EMBL" id="LSRX01000020">
    <property type="protein sequence ID" value="OLQ14099.1"/>
    <property type="molecule type" value="Genomic_DNA"/>
</dbReference>
<keyword evidence="9" id="KW-0812">Transmembrane</keyword>
<organism evidence="12 13">
    <name type="scientific">Symbiodinium microadriaticum</name>
    <name type="common">Dinoflagellate</name>
    <name type="synonym">Zooxanthella microadriatica</name>
    <dbReference type="NCBI Taxonomy" id="2951"/>
    <lineage>
        <taxon>Eukaryota</taxon>
        <taxon>Sar</taxon>
        <taxon>Alveolata</taxon>
        <taxon>Dinophyceae</taxon>
        <taxon>Suessiales</taxon>
        <taxon>Symbiodiniaceae</taxon>
        <taxon>Symbiodinium</taxon>
    </lineage>
</organism>
<evidence type="ECO:0000256" key="9">
    <source>
        <dbReference type="SAM" id="Phobius"/>
    </source>
</evidence>
<keyword evidence="5 6" id="KW-0067">ATP-binding</keyword>
<evidence type="ECO:0000256" key="1">
    <source>
        <dbReference type="ARBA" id="ARBA00022527"/>
    </source>
</evidence>
<dbReference type="InterPro" id="IPR036397">
    <property type="entry name" value="RNaseH_sf"/>
</dbReference>
<evidence type="ECO:0000256" key="5">
    <source>
        <dbReference type="ARBA" id="ARBA00022840"/>
    </source>
</evidence>
<sequence>MHWSKAAWLAALVAGGSAAAVILIIFLAQSESQNNLHAQTVSGVEYIKLAKWDRDLTLFTTGKPLNFAAAAKPPVEREKAASDEEKKEGRKANALLRKRVSHLLAGAIAPAELPARIAAAVEEIRGGNSEELEEKAFGLVSADLTQHRSRGLLGCGGFAKVELVEHPDSEFRAFKIMSKAVVHKAGMMSNALTERLILAATSVCPSPFIISYYGCCQTASYLLFQLEPGSGGELYTVYKRENLFGSEEHARYYMACASAAIRHLHELRVVLRRLGPYLSAVRLSAHHTRPLYRELFRMGRGKKQWPQQQRDYSWSSEASPSWKLWEGSWSASPKAPPPTQLRYDQVTVKTTRPTARADPSSGWSEDSLGDFAGQHHRDVQKALTQARKADIRVRKLKEDIAHRKLQWEHYSATMRTAFQQQKKRFQADVQKQEQEIQEAMEAGKQAAQMMHDIVLNGSTTEAPDPTADKDWEELTRDDKMEVEHGPGFLQAAMSAARAVRASQRDPVTPPRRTATAAPMTPAHNVTEEMAKQIALMYHAMQANMEPYQASPGQNKTPPPPGPCLDRWAWDGGTSVALGYQPSYASQFAFYCLLAAAATIEALLCSWLPDLCWSFGHSLALTVLALLVALVLGPIGRASWSCRRLIRPVLGCSHLRALNALAVACPQDPVLSWRSQASHKGHRKGRSSVLSQGSGSQGRRLLGVLLALLLPQPTEAIPAMRISCAILPLSVFAMTRPETHVDPPGESYVVRRPHLIPPDEPTSHVGTCPMSTSLSPGELDAFDSDRTRVLQPDLWEEHLPADVEGWLGVYLFTPHYKTLMLAIRPPEYNLQATADFLAVPAAEAQIPFDTVLPLRPQRLTGYGYFIRFHSSAKHTGFGGQVAVVLDLTCVGGHFFATFLPRSLSYQTLIEYITPLTSDGELAVYVGCRSSAWPENTWVELSDGEVITVLRARNVDFPKPRASDLFLQGATWGPLRHMPRLEYHDRVCVLFRHQRYCLAPYYHTDQSVVEYVCEKLRLDPHATAMCSFPIADLEVQGALATYLIAVAEVPSQHTTGINRSEARDIFVLIDPRPLGFKPAFLFIHHPIVHLPTVVALLGLAMPQAYQIRVLGGRRERDDIIVDGCTTLVLVPEPRPFDRDDDSSTSSAPAALPEAPPGNDPTLCALSPVDLSSPYDQAGDPAASNLTAWDGAPSPTFAGAVDFDTTLPAEHTWNLGLHDPSPDLPAGASQAQAPPTVAAASADFAAGSPIDHNARVAGPTCIQALIYAPDFVPEIITVHVSLPVTVVHLLSALLPQRLDSQARCFPELFPAAPQPIQELAVIVAAPEWQIDTVVVLFDCRRCNECLFACVVHRLLSRESLLIAAGFPMDAALHVYVHGLIHPLSIDQKITLKSGMTVFIVPRAEGAPVCYELASRLATDEGWDADAPIPGPLTHFESHFYVLADGRPFPFPVARGRRPHFREDLAHSLGAQPHALTVKASLPRVSDSFTFGYWASGVVVATEQLLRVPYPPARRPELRRILILDQRRILRGFKWLLVEGVEVLASFLLDMYHDMCPFRHSVDITGAPLVEKEQGPVFMVQHGQVLVVTFRPWDLLGGSQEAPDTQDRPPPEGEDGPGGPSPESEDDTRPADGQPPGLRRPRRRTPRKSSGGPSSGAHSACWKAQPLQSILGATKMLSSGVSLTSQLVRAFPVDVQPLEPIFGFFGLPGLTTRHGLPSGQGHGKFCTLRYDVSLPLGRDCGAHPDMWSKGFSQDAFALGHLCLTPVFDALCCLFRAFAVLCPKTILPWACKLLEEPTDGPYELGPLGDLRSITRQLGAEWPFPPFFWPVDLLADDEGEPHSEDEDRPSITDVVFYLLTPDYTPERLDLSVFLPQEVPEMLDLVQTCREANRRRLFPTLVEVSPQPDPGWGILLALPTWPNARAIVCLDLSLYDGRVFAVASPPETDTFALCDLAGLAPTAEIDIFIPGIPGPTPRGGDIVLRTGTCVSIVATGHRRPPTFRLPAMLTSHLAWEHSPVFPRDSFGNGYCVVGSQGQVLFRLHPERATYYRADIALLTNLHPFRAVVTPANPQPSDVCVRGWECRAVVAATDRDDQVTWDGTVHPAVVGLLDCRPLFLGWLPVTSKTDWLDLEPIRDALMQSAPEGQQVVFTNTPSHWTWTCFVTGQVIQVELQPMDDPINLDDASDVTMGSDEELNPDQNPPSEDKHNSGPTNTDLEGASSPADAGPRGWSFPALVLLGIGVVLLSACLLQGSGTVFFLLVGVRRRDHLLPICLLCLLHGVPLAASVQLPRPTSLGLPDTTTLSSCAPCVEPGVVGDHMGLGDRPLPTPCRGRMGLAHSGQPLPWQTSDLQADGLCTLLQESAKHSQHWAFLAATLLDTLEEYFAEWGPASIPTSAEPTVLRLSEHVEPVRHHDLTGFSFPCGSLFADMARLVQAFSWPLRRDLPHKAYQVTCVGDWIDLTPASDWPPLIHVYTDGSYDESLSSWAFVAIAPESHRARFIGWQAGPVITDPTDAQYLGATRHHALAGEQCALLWAIFWALQTPSHCCVHFFADCEVALRQTTGRYGASSLGSLAAKCRAAFQALLAARPHLAADITHVRSHRGLPANELADQLAKWACCTKDPCVTCEHMATVAGWCRSHSLEWLWMAFESLRTPHCWPTFGGTCFTDRHSPLTPPVLTPDECYELFGLTAPVPTQAPSPPLAVSLCLFSLNTQTLAEQKPDAEIGQGDRSGFLGRAAFLREQFDYYGAHVVALQEARAAADATFASKTHLRLCTGRDKQGNFGVELWFSLRHPFAHMGRTEIRFEPAHFLVLHSSPRDLFVRYCRGSLRILFVSAHAPVATCDTRDAWWRDFKARVERLRRDSQLVVLGDLNAHFVDSLGRYVGDLVFPTKHTLPTALAALLQSERLWIPSTFSHCHPGPVETWWPPGGGPGARLDYAMLPVSWGVAQGDSAVFTALDWGQQRVDHQALRTWTTFHGTFQRTSASKRPAFDRAAMLTEEGRTSLSDIFHNVPTQPWDLDVHRHYLRVQQYLVGALSTAFPPIRGKCHSSHFSAQTWQLRQRRIWLRRRITAIGGSISNISVRSAFRSWALGLRLTVSGVAAVVKMGRDMQCLFGHITDLRVTRRTLRQAIRADVAARITTTANDAPSLGTGQVVSRLHCLLGPSARRTKPNKGLPWILMEDGSPAQDPHELEKAWVQHFSSIEAGQPRDPQQLVADCLRAQHARDLDPFCPKIGELPTRLDLEKAFRDTVLHRAFGLDGVPAEALHAAPSAASLALFPVILKCSMRLQEPLQFKGGSLYAVWKGKSAPSQCSAYRGILVSSTVGKAFHSILRTRNIPALSDVASPLQIGGLPRRPVTLAAHVVRLHQSWCASTRSSQAVLFLDLREAFYRIVRPAVVGFQGTEEDIAAILQAVSLPAGVTHDLRQHLQEQSLFTAAGASPWLSAATGEALQHTWFRFEHGDMLTETGIGTRPGDNLADLIFSYVFSQVLRQVRSSVDSAIGLSTLPWHPDMMGQIFEIAEAPIEEIPLLDCTWMDDAALVVTGQSPGDLVTRLGHIAGALLDGCLGRALLPNLDRGKTEAVVSLTGPGSRKARANLFRDDPATIAAHSTHWPSARIKVVPLYKHLGGHIHHTGALIRELRHRIALAWVAFTKRRKKVFASVYVSFKDKAVLFDSLVLSVLLYGAGTWNTLTPAELQCLTTAYHQMAFAVLRPLYDADAARRLGGPRALMLLGLPAMDTLLHLARLRHVHSCVVVDSKEFWALAHIERHWLSTVRASVVWLHGLVGGDDSGGDPRAQWACHVHTMRQRPGAWKGLLRRAQARALRREAWDASASSHRGLLARQLRLIGGLLIEPPPAEWDQRYCCGPCKKTFASRQQWSVHAFKTHGRHTVGRNILPGRQCQSCLRHFGTNLKLCKHLAYSSDCRRKLQHGGFVCTPEPGQGSTRAEDAGAAQAPVLQAQGPLCPLHPEFGLDEEERPIAEVLDCVALIDFDGEAEVNHLWNRVHTAFSCVCASTSRLRRTAE</sequence>
<keyword evidence="9" id="KW-1133">Transmembrane helix</keyword>
<keyword evidence="9" id="KW-0472">Membrane</keyword>
<evidence type="ECO:0000256" key="6">
    <source>
        <dbReference type="PROSITE-ProRule" id="PRU10141"/>
    </source>
</evidence>
<feature type="compositionally biased region" description="Acidic residues" evidence="8">
    <location>
        <begin position="2174"/>
        <end position="2191"/>
    </location>
</feature>
<name>A0A1Q9F3A6_SYMMI</name>
<feature type="coiled-coil region" evidence="7">
    <location>
        <begin position="379"/>
        <end position="449"/>
    </location>
</feature>
<keyword evidence="1" id="KW-0723">Serine/threonine-protein kinase</keyword>
<dbReference type="Pfam" id="PF03372">
    <property type="entry name" value="Exo_endo_phos"/>
    <property type="match status" value="1"/>
</dbReference>
<dbReference type="PROSITE" id="PS00028">
    <property type="entry name" value="ZINC_FINGER_C2H2_1"/>
    <property type="match status" value="1"/>
</dbReference>
<dbReference type="PANTHER" id="PTHR24353">
    <property type="entry name" value="CYCLIC NUCLEOTIDE-DEPENDENT PROTEIN KINASE"/>
    <property type="match status" value="1"/>
</dbReference>
<evidence type="ECO:0000256" key="8">
    <source>
        <dbReference type="SAM" id="MobiDB-lite"/>
    </source>
</evidence>
<dbReference type="Gene3D" id="3.30.420.10">
    <property type="entry name" value="Ribonuclease H-like superfamily/Ribonuclease H"/>
    <property type="match status" value="1"/>
</dbReference>
<keyword evidence="7" id="KW-0175">Coiled coil</keyword>
<dbReference type="PROSITE" id="PS50879">
    <property type="entry name" value="RNASE_H_1"/>
    <property type="match status" value="1"/>
</dbReference>
<feature type="transmembrane region" description="Helical" evidence="9">
    <location>
        <begin position="2263"/>
        <end position="2284"/>
    </location>
</feature>
<evidence type="ECO:0000313" key="13">
    <source>
        <dbReference type="Proteomes" id="UP000186817"/>
    </source>
</evidence>
<feature type="region of interest" description="Disordered" evidence="8">
    <location>
        <begin position="1593"/>
        <end position="1657"/>
    </location>
</feature>
<feature type="compositionally biased region" description="Low complexity" evidence="8">
    <location>
        <begin position="1141"/>
        <end position="1150"/>
    </location>
</feature>
<dbReference type="SUPFAM" id="SSF56219">
    <property type="entry name" value="DNase I-like"/>
    <property type="match status" value="1"/>
</dbReference>
<evidence type="ECO:0000256" key="7">
    <source>
        <dbReference type="SAM" id="Coils"/>
    </source>
</evidence>
<feature type="domain" description="Protein kinase" evidence="10">
    <location>
        <begin position="147"/>
        <end position="429"/>
    </location>
</feature>
<evidence type="ECO:0000313" key="12">
    <source>
        <dbReference type="EMBL" id="OLQ14099.1"/>
    </source>
</evidence>
<evidence type="ECO:0000256" key="2">
    <source>
        <dbReference type="ARBA" id="ARBA00022679"/>
    </source>
</evidence>
<dbReference type="Pfam" id="PF00069">
    <property type="entry name" value="Pkinase"/>
    <property type="match status" value="1"/>
</dbReference>
<dbReference type="OrthoDB" id="416662at2759"/>
<comment type="caution">
    <text evidence="12">The sequence shown here is derived from an EMBL/GenBank/DDBJ whole genome shotgun (WGS) entry which is preliminary data.</text>
</comment>
<gene>
    <name evidence="12" type="primary">SCH9</name>
    <name evidence="12" type="ORF">AK812_SmicGene1800</name>
</gene>
<keyword evidence="2" id="KW-0808">Transferase</keyword>
<dbReference type="Proteomes" id="UP000186817">
    <property type="component" value="Unassembled WGS sequence"/>
</dbReference>
<dbReference type="Gene3D" id="1.10.510.10">
    <property type="entry name" value="Transferase(Phosphotransferase) domain 1"/>
    <property type="match status" value="1"/>
</dbReference>
<feature type="region of interest" description="Disordered" evidence="8">
    <location>
        <begin position="2174"/>
        <end position="2220"/>
    </location>
</feature>
<dbReference type="InterPro" id="IPR002156">
    <property type="entry name" value="RNaseH_domain"/>
</dbReference>
<dbReference type="InterPro" id="IPR013087">
    <property type="entry name" value="Znf_C2H2_type"/>
</dbReference>
<dbReference type="SUPFAM" id="SSF56112">
    <property type="entry name" value="Protein kinase-like (PK-like)"/>
    <property type="match status" value="1"/>
</dbReference>
<keyword evidence="4 12" id="KW-0418">Kinase</keyword>
<proteinExistence type="predicted"/>